<name>A0A0G4FGN9_9ALVE</name>
<dbReference type="SUPFAM" id="SSF55909">
    <property type="entry name" value="Pentein"/>
    <property type="match status" value="1"/>
</dbReference>
<dbReference type="GO" id="GO:0009446">
    <property type="term" value="P:putrescine biosynthetic process"/>
    <property type="evidence" value="ECO:0007669"/>
    <property type="project" value="InterPro"/>
</dbReference>
<sequence length="244" mass="26733">MSASSCMSDEGGEHEGIWMAFRASPQIWGKKRVAEVQADLLKIALTIAKYEPVFMIVSPEDHPRLSSMLQGQEAKPTHKIHVMKHLLDDLWIRDSGAIFTVRGETEGEDSQTPAEASPLRAVKFNFNGWGKKQAHSRDATVADVMARSLGVPLVPSRLVLEGGGIEVDGEGTAIITQSCVLNANRNPKLSKESAETELKKLLGLEKIIWLPGIAGEDITDGHTDFYARFASPGEFGWLLSFCVF</sequence>
<evidence type="ECO:0000313" key="2">
    <source>
        <dbReference type="EMBL" id="CEM12606.1"/>
    </source>
</evidence>
<keyword evidence="1" id="KW-0378">Hydrolase</keyword>
<dbReference type="EMBL" id="CDMZ01000359">
    <property type="protein sequence ID" value="CEM12606.1"/>
    <property type="molecule type" value="Genomic_DNA"/>
</dbReference>
<dbReference type="PANTHER" id="PTHR31377:SF0">
    <property type="entry name" value="AGMATINE DEIMINASE-RELATED"/>
    <property type="match status" value="1"/>
</dbReference>
<dbReference type="PANTHER" id="PTHR31377">
    <property type="entry name" value="AGMATINE DEIMINASE-RELATED"/>
    <property type="match status" value="1"/>
</dbReference>
<dbReference type="VEuPathDB" id="CryptoDB:Cvel_16921"/>
<protein>
    <recommendedName>
        <fullName evidence="3">Agmatine deiminase</fullName>
    </recommendedName>
</protein>
<dbReference type="GO" id="GO:0004668">
    <property type="term" value="F:protein-arginine deiminase activity"/>
    <property type="evidence" value="ECO:0007669"/>
    <property type="project" value="InterPro"/>
</dbReference>
<evidence type="ECO:0008006" key="3">
    <source>
        <dbReference type="Google" id="ProtNLM"/>
    </source>
</evidence>
<evidence type="ECO:0000256" key="1">
    <source>
        <dbReference type="ARBA" id="ARBA00022801"/>
    </source>
</evidence>
<dbReference type="InterPro" id="IPR007466">
    <property type="entry name" value="Peptidyl-Arg-deiminase_porph"/>
</dbReference>
<proteinExistence type="predicted"/>
<dbReference type="Pfam" id="PF04371">
    <property type="entry name" value="PAD_porph"/>
    <property type="match status" value="1"/>
</dbReference>
<gene>
    <name evidence="2" type="ORF">Cvel_16921</name>
</gene>
<dbReference type="AlphaFoldDB" id="A0A0G4FGN9"/>
<dbReference type="GO" id="GO:0047632">
    <property type="term" value="F:agmatine deiminase activity"/>
    <property type="evidence" value="ECO:0007669"/>
    <property type="project" value="TreeGrafter"/>
</dbReference>
<dbReference type="Gene3D" id="3.75.10.10">
    <property type="entry name" value="L-arginine/glycine Amidinotransferase, Chain A"/>
    <property type="match status" value="1"/>
</dbReference>
<accession>A0A0G4FGN9</accession>
<reference evidence="2" key="1">
    <citation type="submission" date="2014-11" db="EMBL/GenBank/DDBJ databases">
        <authorList>
            <person name="Otto D Thomas"/>
            <person name="Naeem Raeece"/>
        </authorList>
    </citation>
    <scope>NUCLEOTIDE SEQUENCE</scope>
</reference>
<organism evidence="2">
    <name type="scientific">Chromera velia CCMP2878</name>
    <dbReference type="NCBI Taxonomy" id="1169474"/>
    <lineage>
        <taxon>Eukaryota</taxon>
        <taxon>Sar</taxon>
        <taxon>Alveolata</taxon>
        <taxon>Colpodellida</taxon>
        <taxon>Chromeraceae</taxon>
        <taxon>Chromera</taxon>
    </lineage>
</organism>